<evidence type="ECO:0000313" key="2">
    <source>
        <dbReference type="EMBL" id="MFI7444068.1"/>
    </source>
</evidence>
<evidence type="ECO:0000313" key="3">
    <source>
        <dbReference type="Proteomes" id="UP001612928"/>
    </source>
</evidence>
<dbReference type="EMBL" id="JBITMB010000007">
    <property type="protein sequence ID" value="MFI7444068.1"/>
    <property type="molecule type" value="Genomic_DNA"/>
</dbReference>
<feature type="chain" id="PRO_5046520515" description="DUF320 domain-containing protein" evidence="1">
    <location>
        <begin position="27"/>
        <end position="85"/>
    </location>
</feature>
<evidence type="ECO:0000256" key="1">
    <source>
        <dbReference type="SAM" id="SignalP"/>
    </source>
</evidence>
<dbReference type="RefSeq" id="WP_397024287.1">
    <property type="nucleotide sequence ID" value="NZ_JBITMB010000007.1"/>
</dbReference>
<organism evidence="2 3">
    <name type="scientific">Nonomuraea indica</name>
    <dbReference type="NCBI Taxonomy" id="1581193"/>
    <lineage>
        <taxon>Bacteria</taxon>
        <taxon>Bacillati</taxon>
        <taxon>Actinomycetota</taxon>
        <taxon>Actinomycetes</taxon>
        <taxon>Streptosporangiales</taxon>
        <taxon>Streptosporangiaceae</taxon>
        <taxon>Nonomuraea</taxon>
    </lineage>
</organism>
<reference evidence="2 3" key="1">
    <citation type="submission" date="2024-10" db="EMBL/GenBank/DDBJ databases">
        <title>The Natural Products Discovery Center: Release of the First 8490 Sequenced Strains for Exploring Actinobacteria Biosynthetic Diversity.</title>
        <authorList>
            <person name="Kalkreuter E."/>
            <person name="Kautsar S.A."/>
            <person name="Yang D."/>
            <person name="Bader C.D."/>
            <person name="Teijaro C.N."/>
            <person name="Fluegel L."/>
            <person name="Davis C.M."/>
            <person name="Simpson J.R."/>
            <person name="Lauterbach L."/>
            <person name="Steele A.D."/>
            <person name="Gui C."/>
            <person name="Meng S."/>
            <person name="Li G."/>
            <person name="Viehrig K."/>
            <person name="Ye F."/>
            <person name="Su P."/>
            <person name="Kiefer A.F."/>
            <person name="Nichols A."/>
            <person name="Cepeda A.J."/>
            <person name="Yan W."/>
            <person name="Fan B."/>
            <person name="Jiang Y."/>
            <person name="Adhikari A."/>
            <person name="Zheng C.-J."/>
            <person name="Schuster L."/>
            <person name="Cowan T.M."/>
            <person name="Smanski M.J."/>
            <person name="Chevrette M.G."/>
            <person name="De Carvalho L.P.S."/>
            <person name="Shen B."/>
        </authorList>
    </citation>
    <scope>NUCLEOTIDE SEQUENCE [LARGE SCALE GENOMIC DNA]</scope>
    <source>
        <strain evidence="2 3">NPDC049503</strain>
    </source>
</reference>
<accession>A0ABW8ABQ5</accession>
<gene>
    <name evidence="2" type="ORF">ACIBP5_29200</name>
</gene>
<evidence type="ECO:0008006" key="4">
    <source>
        <dbReference type="Google" id="ProtNLM"/>
    </source>
</evidence>
<feature type="signal peptide" evidence="1">
    <location>
        <begin position="1"/>
        <end position="26"/>
    </location>
</feature>
<dbReference type="Proteomes" id="UP001612928">
    <property type="component" value="Unassembled WGS sequence"/>
</dbReference>
<keyword evidence="1" id="KW-0732">Signal</keyword>
<comment type="caution">
    <text evidence="2">The sequence shown here is derived from an EMBL/GenBank/DDBJ whole genome shotgun (WGS) entry which is preliminary data.</text>
</comment>
<sequence length="85" mass="8289">MISALRLAAVSLAAITLALPAAPALADTTTKNSSSVRESAQSGNVFGDVLARSTGTGTATNVTSVNANTVTATRGGGAVLVSEVD</sequence>
<keyword evidence="3" id="KW-1185">Reference proteome</keyword>
<name>A0ABW8ABQ5_9ACTN</name>
<proteinExistence type="predicted"/>
<protein>
    <recommendedName>
        <fullName evidence="4">DUF320 domain-containing protein</fullName>
    </recommendedName>
</protein>